<keyword evidence="2" id="KW-0812">Transmembrane</keyword>
<evidence type="ECO:0000313" key="4">
    <source>
        <dbReference type="Proteomes" id="UP000254150"/>
    </source>
</evidence>
<dbReference type="Proteomes" id="UP000254150">
    <property type="component" value="Unassembled WGS sequence"/>
</dbReference>
<keyword evidence="2" id="KW-1133">Transmembrane helix</keyword>
<organism evidence="3 4">
    <name type="scientific">Streptomyces griseus</name>
    <dbReference type="NCBI Taxonomy" id="1911"/>
    <lineage>
        <taxon>Bacteria</taxon>
        <taxon>Bacillati</taxon>
        <taxon>Actinomycetota</taxon>
        <taxon>Actinomycetes</taxon>
        <taxon>Kitasatosporales</taxon>
        <taxon>Streptomycetaceae</taxon>
        <taxon>Streptomyces</taxon>
    </lineage>
</organism>
<dbReference type="EMBL" id="UHID01000007">
    <property type="protein sequence ID" value="SUP60540.1"/>
    <property type="molecule type" value="Genomic_DNA"/>
</dbReference>
<name>A0A380P5R4_STRGR</name>
<proteinExistence type="predicted"/>
<evidence type="ECO:0000313" key="3">
    <source>
        <dbReference type="EMBL" id="SUP60540.1"/>
    </source>
</evidence>
<evidence type="ECO:0000256" key="2">
    <source>
        <dbReference type="SAM" id="Phobius"/>
    </source>
</evidence>
<feature type="region of interest" description="Disordered" evidence="1">
    <location>
        <begin position="228"/>
        <end position="249"/>
    </location>
</feature>
<reference evidence="3 4" key="1">
    <citation type="submission" date="2018-06" db="EMBL/GenBank/DDBJ databases">
        <authorList>
            <consortium name="Pathogen Informatics"/>
            <person name="Doyle S."/>
        </authorList>
    </citation>
    <scope>NUCLEOTIDE SEQUENCE [LARGE SCALE GENOMIC DNA]</scope>
    <source>
        <strain evidence="3 4">NCTC7807</strain>
    </source>
</reference>
<feature type="compositionally biased region" description="Pro residues" evidence="1">
    <location>
        <begin position="97"/>
        <end position="121"/>
    </location>
</feature>
<gene>
    <name evidence="3" type="ORF">NCTC7807_04611</name>
</gene>
<keyword evidence="2" id="KW-0472">Membrane</keyword>
<sequence>MNASDPAGRDGVPAAGGAEDQAARSLRRALHGAAGPLVPPPYPAARVRRMGRRRVRNRRVAAVVPAAVAAVLMVAAVPQWLGSGTDRSPAAAGPAPSATPGPGGGPTPLPEAARPPRPSGSPWPAVRTAAAGEPVDVGRGHRMTLAGSEVCHRDTGGPGGGVDSCKSVTDGNQPTGTVSLQQFGELVRPLYIGPGRPARMTVETGGVVHRAQLLTLAGDPGYAVGYTWADQPRDPSNEPPPSVKVYDADGEVLAEFP</sequence>
<protein>
    <submittedName>
        <fullName evidence="3">Uncharacterized protein</fullName>
    </submittedName>
</protein>
<feature type="region of interest" description="Disordered" evidence="1">
    <location>
        <begin position="1"/>
        <end position="25"/>
    </location>
</feature>
<dbReference type="AlphaFoldDB" id="A0A380P5R4"/>
<evidence type="ECO:0000256" key="1">
    <source>
        <dbReference type="SAM" id="MobiDB-lite"/>
    </source>
</evidence>
<feature type="transmembrane region" description="Helical" evidence="2">
    <location>
        <begin position="60"/>
        <end position="81"/>
    </location>
</feature>
<accession>A0A380P5R4</accession>
<dbReference type="RefSeq" id="WP_115069378.1">
    <property type="nucleotide sequence ID" value="NZ_UHID01000007.1"/>
</dbReference>
<feature type="region of interest" description="Disordered" evidence="1">
    <location>
        <begin position="85"/>
        <end position="126"/>
    </location>
</feature>